<dbReference type="Proteomes" id="UP001209755">
    <property type="component" value="Unassembled WGS sequence"/>
</dbReference>
<keyword evidence="3" id="KW-1003">Cell membrane</keyword>
<feature type="transmembrane region" description="Helical" evidence="9">
    <location>
        <begin position="136"/>
        <end position="159"/>
    </location>
</feature>
<evidence type="ECO:0000256" key="5">
    <source>
        <dbReference type="ARBA" id="ARBA00022692"/>
    </source>
</evidence>
<keyword evidence="7 9" id="KW-0472">Membrane</keyword>
<evidence type="ECO:0000256" key="7">
    <source>
        <dbReference type="ARBA" id="ARBA00023136"/>
    </source>
</evidence>
<evidence type="ECO:0000256" key="1">
    <source>
        <dbReference type="ARBA" id="ARBA00004429"/>
    </source>
</evidence>
<keyword evidence="6 9" id="KW-1133">Transmembrane helix</keyword>
<organism evidence="11 12">
    <name type="scientific">Rhodobium gokarnense</name>
    <dbReference type="NCBI Taxonomy" id="364296"/>
    <lineage>
        <taxon>Bacteria</taxon>
        <taxon>Pseudomonadati</taxon>
        <taxon>Pseudomonadota</taxon>
        <taxon>Alphaproteobacteria</taxon>
        <taxon>Hyphomicrobiales</taxon>
        <taxon>Rhodobiaceae</taxon>
        <taxon>Rhodobium</taxon>
    </lineage>
</organism>
<accession>A0ABT3HAU8</accession>
<evidence type="ECO:0000256" key="6">
    <source>
        <dbReference type="ARBA" id="ARBA00022989"/>
    </source>
</evidence>
<comment type="subcellular location">
    <subcellularLocation>
        <location evidence="1 9">Cell inner membrane</location>
        <topology evidence="1 9">Multi-pass membrane protein</topology>
    </subcellularLocation>
</comment>
<sequence length="169" mass="18458">MRLAMNVVRRIAHAMHMVAGVLLIVMAVTVLIEVVTRALFGATDGALDLTIRGGVEIVSYSLLFMVLFALPYSVSRGQVIVDLFTENMSERLKMLLAGIYTLGFSFLGFAMATRFYESVGRVAMTGETTQDLLIPLTYIYAISAFATFMLGLRGLFVAIDEIGKGLKTS</sequence>
<reference evidence="12" key="1">
    <citation type="submission" date="2023-07" db="EMBL/GenBank/DDBJ databases">
        <title>Genome sequencing of Purple Non-Sulfur Bacteria from various extreme environments.</title>
        <authorList>
            <person name="Mayer M."/>
        </authorList>
    </citation>
    <scope>NUCLEOTIDE SEQUENCE [LARGE SCALE GENOMIC DNA]</scope>
    <source>
        <strain evidence="12">DSM 17935</strain>
    </source>
</reference>
<comment type="function">
    <text evidence="9">Part of the tripartite ATP-independent periplasmic (TRAP) transport system.</text>
</comment>
<evidence type="ECO:0000256" key="4">
    <source>
        <dbReference type="ARBA" id="ARBA00022519"/>
    </source>
</evidence>
<keyword evidence="5 9" id="KW-0812">Transmembrane</keyword>
<comment type="caution">
    <text evidence="11">The sequence shown here is derived from an EMBL/GenBank/DDBJ whole genome shotgun (WGS) entry which is preliminary data.</text>
</comment>
<proteinExistence type="inferred from homology"/>
<evidence type="ECO:0000313" key="12">
    <source>
        <dbReference type="Proteomes" id="UP001209755"/>
    </source>
</evidence>
<comment type="subunit">
    <text evidence="9">The complex comprises the extracytoplasmic solute receptor protein and the two transmembrane proteins.</text>
</comment>
<keyword evidence="4 9" id="KW-0997">Cell inner membrane</keyword>
<dbReference type="InterPro" id="IPR007387">
    <property type="entry name" value="TRAP_DctQ"/>
</dbReference>
<protein>
    <recommendedName>
        <fullName evidence="9">TRAP transporter small permease protein</fullName>
    </recommendedName>
</protein>
<evidence type="ECO:0000256" key="3">
    <source>
        <dbReference type="ARBA" id="ARBA00022475"/>
    </source>
</evidence>
<dbReference type="InterPro" id="IPR055348">
    <property type="entry name" value="DctQ"/>
</dbReference>
<evidence type="ECO:0000313" key="11">
    <source>
        <dbReference type="EMBL" id="MCW2307521.1"/>
    </source>
</evidence>
<evidence type="ECO:0000256" key="9">
    <source>
        <dbReference type="RuleBase" id="RU369079"/>
    </source>
</evidence>
<feature type="transmembrane region" description="Helical" evidence="9">
    <location>
        <begin position="12"/>
        <end position="32"/>
    </location>
</feature>
<evidence type="ECO:0000256" key="2">
    <source>
        <dbReference type="ARBA" id="ARBA00022448"/>
    </source>
</evidence>
<name>A0ABT3HAU8_9HYPH</name>
<keyword evidence="12" id="KW-1185">Reference proteome</keyword>
<dbReference type="PANTHER" id="PTHR35011">
    <property type="entry name" value="2,3-DIKETO-L-GULONATE TRAP TRANSPORTER SMALL PERMEASE PROTEIN YIAM"/>
    <property type="match status" value="1"/>
</dbReference>
<evidence type="ECO:0000259" key="10">
    <source>
        <dbReference type="Pfam" id="PF04290"/>
    </source>
</evidence>
<comment type="similarity">
    <text evidence="8 9">Belongs to the TRAP transporter small permease family.</text>
</comment>
<evidence type="ECO:0000256" key="8">
    <source>
        <dbReference type="ARBA" id="ARBA00038436"/>
    </source>
</evidence>
<gene>
    <name evidence="11" type="ORF">M2319_001852</name>
</gene>
<feature type="transmembrane region" description="Helical" evidence="9">
    <location>
        <begin position="95"/>
        <end position="116"/>
    </location>
</feature>
<feature type="domain" description="Tripartite ATP-independent periplasmic transporters DctQ component" evidence="10">
    <location>
        <begin position="26"/>
        <end position="155"/>
    </location>
</feature>
<keyword evidence="2 9" id="KW-0813">Transport</keyword>
<dbReference type="RefSeq" id="WP_264601168.1">
    <property type="nucleotide sequence ID" value="NZ_JAOQNS010000004.1"/>
</dbReference>
<feature type="transmembrane region" description="Helical" evidence="9">
    <location>
        <begin position="57"/>
        <end position="74"/>
    </location>
</feature>
<dbReference type="EMBL" id="JAOQNS010000004">
    <property type="protein sequence ID" value="MCW2307521.1"/>
    <property type="molecule type" value="Genomic_DNA"/>
</dbReference>
<dbReference type="Pfam" id="PF04290">
    <property type="entry name" value="DctQ"/>
    <property type="match status" value="1"/>
</dbReference>